<keyword evidence="3" id="KW-0833">Ubl conjugation pathway</keyword>
<evidence type="ECO:0000256" key="5">
    <source>
        <dbReference type="ARBA" id="ARBA00022807"/>
    </source>
</evidence>
<name>A0A9J5Z796_SOLCO</name>
<evidence type="ECO:0000313" key="8">
    <source>
        <dbReference type="EMBL" id="KAG5607775.1"/>
    </source>
</evidence>
<dbReference type="Gene3D" id="2.60.210.10">
    <property type="entry name" value="Apoptosis, Tumor Necrosis Factor Receptor Associated Protein 2, Chain A"/>
    <property type="match status" value="2"/>
</dbReference>
<dbReference type="Gene3D" id="3.10.20.90">
    <property type="entry name" value="Phosphatidylinositol 3-kinase Catalytic Subunit, Chain A, domain 1"/>
    <property type="match status" value="4"/>
</dbReference>
<comment type="caution">
    <text evidence="8">The sequence shown here is derived from an EMBL/GenBank/DDBJ whole genome shotgun (WGS) entry which is preliminary data.</text>
</comment>
<dbReference type="SUPFAM" id="SSF49599">
    <property type="entry name" value="TRAF domain-like"/>
    <property type="match status" value="2"/>
</dbReference>
<dbReference type="InterPro" id="IPR002083">
    <property type="entry name" value="MATH/TRAF_dom"/>
</dbReference>
<evidence type="ECO:0000256" key="1">
    <source>
        <dbReference type="ARBA" id="ARBA00009085"/>
    </source>
</evidence>
<dbReference type="PROSITE" id="PS50144">
    <property type="entry name" value="MATH"/>
    <property type="match status" value="2"/>
</dbReference>
<keyword evidence="6" id="KW-0175">Coiled coil</keyword>
<comment type="similarity">
    <text evidence="1">Belongs to the peptidase C19 family.</text>
</comment>
<evidence type="ECO:0000313" key="9">
    <source>
        <dbReference type="Proteomes" id="UP000824120"/>
    </source>
</evidence>
<dbReference type="SMART" id="SM00061">
    <property type="entry name" value="MATH"/>
    <property type="match status" value="2"/>
</dbReference>
<dbReference type="FunFam" id="3.10.20.90:FF:000050">
    <property type="entry name" value="Ubiquitin carboxyl-terminal hydrolase 13"/>
    <property type="match status" value="3"/>
</dbReference>
<evidence type="ECO:0000259" key="7">
    <source>
        <dbReference type="PROSITE" id="PS50144"/>
    </source>
</evidence>
<dbReference type="GO" id="GO:0005634">
    <property type="term" value="C:nucleus"/>
    <property type="evidence" value="ECO:0007669"/>
    <property type="project" value="UniProtKB-ARBA"/>
</dbReference>
<evidence type="ECO:0000256" key="4">
    <source>
        <dbReference type="ARBA" id="ARBA00022801"/>
    </source>
</evidence>
<dbReference type="CDD" id="cd00121">
    <property type="entry name" value="MATH"/>
    <property type="match status" value="2"/>
</dbReference>
<keyword evidence="9" id="KW-1185">Reference proteome</keyword>
<dbReference type="PANTHER" id="PTHR46236:SF35">
    <property type="entry name" value="MATH DOMAIN-CONTAINING PROTEIN"/>
    <property type="match status" value="1"/>
</dbReference>
<feature type="domain" description="MATH" evidence="7">
    <location>
        <begin position="1307"/>
        <end position="1432"/>
    </location>
</feature>
<sequence>VRLNKEREEKRKEKAEARLYTIIKVARDEDLGEQIGKEIYFDLVNHDKVCTFHIKKDIPFTQFKEEVAKAFGIPVQFQRYWLWYKRNNHTYRPYRALTAQEEIHSVGQLRESSNEVNNAELKLFLEVELCLDLRRLSSPGKTKEEILLFFKLYDPLEEKIRYVGRLFVKESGKLLEILSKLKELAGFSPDEEIDLFELEDGDIICFQKSLRNQCREQYRFPEIPLFLKYVYNCQFKVTKGHDETEQKAEACLYTMIKVARDENLGEQIGKEIYFDLVNHDKVCTFRMQKQMPFTKFKEEVAKAFGIPVQFQRYWLWKKRENHTYRPDRALTSQEEIQYSVGQLRENSNTVNNTELKLFLEVILCPDLRRLPPPGKTNKEILLFFKFYNPREEKIRYIGRLFVKERSKLLEISSKLKELASFSPDEEIDLFEEIRFEPNVMCLQLNNMLLSLRDCHLDNGDIICFQKSLRNQCSKQYLLPNVPSFLKYVHNRQLKGHEKLVPRSHFPTNRPRLIVEVAKAETASMDVDALAVDGPVSARFTWTVNNFSKLNRKNSYSDAFNVGRYQWRILIVPKGNNGDHLSLYLTVVNTAALPYGWIRYTQFSLAVLNQIDDNFTVRKDTQLQFTARMREWGFISFMPLTELYDPGRGYLVDDKVILEAYVTLPKSQRTMDPIMLNKLFTCYSSSHKHFYSTNFSLAIPCHTSTSAQQSCRRFTFSHSPATLLLTLPMDVVVKKDQEEKLQKGKEKAEACLYTMIKVARDEDLAEQIGKEIYFDLVDHDKVRTFCIEKQKSFTQLKEEVAKAFGIPVQFQRYWIWAKRQNHTYRPDRALTAQEETQLVGELREVSNKWNNDELKLFLEVELCLDLRPLHPPGKTTREEILLFLKLYDPLKETIRYVGHLFVQGSGKLLEIKTKLKELAGFSPDEEIELFEEIKFESSVMCERIDSMLSFCECQLVDGDIIYFQKSLRNQCTEQYRFPEVPSFLEYMYNRQVRMKKEQEEKVQKGKEKAEACLYTMIKVARDEDLGEQIGKEIYFDLVDHDKVRSFRIEKQMPFTQFKEEVAKAFGIPVQFQRYWIWAKRQNHTYRPDRALTAQEEIQPVGELREVSNKWNNDELKLFLEVELCLDLQPLHPPGKMSREEILLFLKLYDPLKETIRYVGHLFVQGSGKLLEIKTKLKELAGFSPDEEIELFEEIKFEPSVMCEKIDSMLSFCECQLVDGDIICFQKSLRNQCTEQYRFPEVPSFLEYMHNRQVHVFFTVLPVYCSKPKEHEMLVPSSDFPTKKPQPVKVATADTSSTVNAQAVDGPASAQFTWTVENFSRLNVKKLYSNPFNVGGFKWRILIFPKGNNADHLSMYLDVADAATLPYGWSRFAQFSLAVVDQIHGKFTLRKVTEHLFTAEDSDWGFTKFLPPTELNDPGKGFLVDDKVIIEADITFPKVH</sequence>
<gene>
    <name evidence="8" type="ORF">H5410_029267</name>
</gene>
<protein>
    <recommendedName>
        <fullName evidence="7">MATH domain-containing protein</fullName>
    </recommendedName>
</protein>
<dbReference type="GO" id="GO:0008234">
    <property type="term" value="F:cysteine-type peptidase activity"/>
    <property type="evidence" value="ECO:0007669"/>
    <property type="project" value="UniProtKB-KW"/>
</dbReference>
<feature type="non-terminal residue" evidence="8">
    <location>
        <position position="1438"/>
    </location>
</feature>
<proteinExistence type="inferred from homology"/>
<dbReference type="OrthoDB" id="289038at2759"/>
<dbReference type="EMBL" id="JACXVP010000005">
    <property type="protein sequence ID" value="KAG5607775.1"/>
    <property type="molecule type" value="Genomic_DNA"/>
</dbReference>
<evidence type="ECO:0000256" key="3">
    <source>
        <dbReference type="ARBA" id="ARBA00022786"/>
    </source>
</evidence>
<dbReference type="InterPro" id="IPR008974">
    <property type="entry name" value="TRAF-like"/>
</dbReference>
<dbReference type="InterPro" id="IPR050804">
    <property type="entry name" value="MCC"/>
</dbReference>
<organism evidence="8 9">
    <name type="scientific">Solanum commersonii</name>
    <name type="common">Commerson's wild potato</name>
    <name type="synonym">Commerson's nightshade</name>
    <dbReference type="NCBI Taxonomy" id="4109"/>
    <lineage>
        <taxon>Eukaryota</taxon>
        <taxon>Viridiplantae</taxon>
        <taxon>Streptophyta</taxon>
        <taxon>Embryophyta</taxon>
        <taxon>Tracheophyta</taxon>
        <taxon>Spermatophyta</taxon>
        <taxon>Magnoliopsida</taxon>
        <taxon>eudicotyledons</taxon>
        <taxon>Gunneridae</taxon>
        <taxon>Pentapetalae</taxon>
        <taxon>asterids</taxon>
        <taxon>lamiids</taxon>
        <taxon>Solanales</taxon>
        <taxon>Solanaceae</taxon>
        <taxon>Solanoideae</taxon>
        <taxon>Solaneae</taxon>
        <taxon>Solanum</taxon>
    </lineage>
</organism>
<evidence type="ECO:0000256" key="6">
    <source>
        <dbReference type="ARBA" id="ARBA00023054"/>
    </source>
</evidence>
<dbReference type="GO" id="GO:0006508">
    <property type="term" value="P:proteolysis"/>
    <property type="evidence" value="ECO:0007669"/>
    <property type="project" value="UniProtKB-KW"/>
</dbReference>
<keyword evidence="5" id="KW-0788">Thiol protease</keyword>
<feature type="domain" description="MATH" evidence="7">
    <location>
        <begin position="536"/>
        <end position="661"/>
    </location>
</feature>
<keyword evidence="2" id="KW-0645">Protease</keyword>
<dbReference type="FunFam" id="2.60.210.10:FF:000005">
    <property type="entry name" value="Ubiquitin carboxyl-terminal hydrolase 13"/>
    <property type="match status" value="2"/>
</dbReference>
<dbReference type="Pfam" id="PF12436">
    <property type="entry name" value="USP7_ICP0_bdg"/>
    <property type="match status" value="4"/>
</dbReference>
<reference evidence="8 9" key="1">
    <citation type="submission" date="2020-09" db="EMBL/GenBank/DDBJ databases">
        <title>De no assembly of potato wild relative species, Solanum commersonii.</title>
        <authorList>
            <person name="Cho K."/>
        </authorList>
    </citation>
    <scope>NUCLEOTIDE SEQUENCE [LARGE SCALE GENOMIC DNA]</scope>
    <source>
        <strain evidence="8">LZ3.2</strain>
        <tissue evidence="8">Leaf</tissue>
    </source>
</reference>
<dbReference type="Pfam" id="PF22486">
    <property type="entry name" value="MATH_2"/>
    <property type="match status" value="2"/>
</dbReference>
<dbReference type="GO" id="GO:0101005">
    <property type="term" value="F:deubiquitinase activity"/>
    <property type="evidence" value="ECO:0007669"/>
    <property type="project" value="UniProtKB-ARBA"/>
</dbReference>
<dbReference type="InterPro" id="IPR024729">
    <property type="entry name" value="USP7_ICP0-binding_dom"/>
</dbReference>
<evidence type="ECO:0000256" key="2">
    <source>
        <dbReference type="ARBA" id="ARBA00022670"/>
    </source>
</evidence>
<dbReference type="PANTHER" id="PTHR46236">
    <property type="entry name" value="TRAF-LIKE SUPERFAMILY PROTEIN"/>
    <property type="match status" value="1"/>
</dbReference>
<dbReference type="Proteomes" id="UP000824120">
    <property type="component" value="Chromosome 5"/>
</dbReference>
<accession>A0A9J5Z796</accession>
<keyword evidence="4" id="KW-0378">Hydrolase</keyword>